<name>A0A8X6Q8C5_NEPPI</name>
<evidence type="ECO:0000313" key="3">
    <source>
        <dbReference type="Proteomes" id="UP000887013"/>
    </source>
</evidence>
<proteinExistence type="predicted"/>
<dbReference type="Proteomes" id="UP000887013">
    <property type="component" value="Unassembled WGS sequence"/>
</dbReference>
<dbReference type="EMBL" id="BMAW01029304">
    <property type="protein sequence ID" value="GFU11411.1"/>
    <property type="molecule type" value="Genomic_DNA"/>
</dbReference>
<sequence length="233" mass="26705">MHSKNGLPIEDKVSEKIDTGEARRKKTRQESDKELKGKIMDEIDDKKIKTQKKGKQVDEVAILKKGVEETKREKAHDEMAATEVGRNDYEGKGKKTDQENDDDVKIMKKGDEKLKTQKIDDIDEESIIEKNIEKRHDDERTKLDEEIKVKKASGKDDEINKEGTVQEGVGVVKGQELGEKDDEMLRIREKDDIAEETVNEKKVEKRDEDEGAKSDEEIQVKEVDGKDDVEVKK</sequence>
<feature type="region of interest" description="Disordered" evidence="1">
    <location>
        <begin position="1"/>
        <end position="37"/>
    </location>
</feature>
<keyword evidence="3" id="KW-1185">Reference proteome</keyword>
<protein>
    <submittedName>
        <fullName evidence="2">Uncharacterized protein</fullName>
    </submittedName>
</protein>
<feature type="region of interest" description="Disordered" evidence="1">
    <location>
        <begin position="70"/>
        <end position="109"/>
    </location>
</feature>
<feature type="region of interest" description="Disordered" evidence="1">
    <location>
        <begin position="149"/>
        <end position="233"/>
    </location>
</feature>
<gene>
    <name evidence="2" type="ORF">NPIL_348151</name>
</gene>
<feature type="compositionally biased region" description="Basic and acidic residues" evidence="1">
    <location>
        <begin position="9"/>
        <end position="37"/>
    </location>
</feature>
<dbReference type="AlphaFoldDB" id="A0A8X6Q8C5"/>
<organism evidence="2 3">
    <name type="scientific">Nephila pilipes</name>
    <name type="common">Giant wood spider</name>
    <name type="synonym">Nephila maculata</name>
    <dbReference type="NCBI Taxonomy" id="299642"/>
    <lineage>
        <taxon>Eukaryota</taxon>
        <taxon>Metazoa</taxon>
        <taxon>Ecdysozoa</taxon>
        <taxon>Arthropoda</taxon>
        <taxon>Chelicerata</taxon>
        <taxon>Arachnida</taxon>
        <taxon>Araneae</taxon>
        <taxon>Araneomorphae</taxon>
        <taxon>Entelegynae</taxon>
        <taxon>Araneoidea</taxon>
        <taxon>Nephilidae</taxon>
        <taxon>Nephila</taxon>
    </lineage>
</organism>
<feature type="compositionally biased region" description="Low complexity" evidence="1">
    <location>
        <begin position="162"/>
        <end position="175"/>
    </location>
</feature>
<accession>A0A8X6Q8C5</accession>
<feature type="compositionally biased region" description="Basic and acidic residues" evidence="1">
    <location>
        <begin position="149"/>
        <end position="161"/>
    </location>
</feature>
<evidence type="ECO:0000256" key="1">
    <source>
        <dbReference type="SAM" id="MobiDB-lite"/>
    </source>
</evidence>
<comment type="caution">
    <text evidence="2">The sequence shown here is derived from an EMBL/GenBank/DDBJ whole genome shotgun (WGS) entry which is preliminary data.</text>
</comment>
<feature type="non-terminal residue" evidence="2">
    <location>
        <position position="233"/>
    </location>
</feature>
<reference evidence="2" key="1">
    <citation type="submission" date="2020-08" db="EMBL/GenBank/DDBJ databases">
        <title>Multicomponent nature underlies the extraordinary mechanical properties of spider dragline silk.</title>
        <authorList>
            <person name="Kono N."/>
            <person name="Nakamura H."/>
            <person name="Mori M."/>
            <person name="Yoshida Y."/>
            <person name="Ohtoshi R."/>
            <person name="Malay A.D."/>
            <person name="Moran D.A.P."/>
            <person name="Tomita M."/>
            <person name="Numata K."/>
            <person name="Arakawa K."/>
        </authorList>
    </citation>
    <scope>NUCLEOTIDE SEQUENCE</scope>
</reference>
<feature type="compositionally biased region" description="Basic and acidic residues" evidence="1">
    <location>
        <begin position="198"/>
        <end position="233"/>
    </location>
</feature>
<evidence type="ECO:0000313" key="2">
    <source>
        <dbReference type="EMBL" id="GFU11411.1"/>
    </source>
</evidence>